<dbReference type="EMBL" id="JANX01000749">
    <property type="protein sequence ID" value="KGM30648.1"/>
    <property type="molecule type" value="Genomic_DNA"/>
</dbReference>
<dbReference type="PANTHER" id="PTHR33279:SF6">
    <property type="entry name" value="SULFUR CARRIER PROTEIN YEDF-RELATED"/>
    <property type="match status" value="1"/>
</dbReference>
<dbReference type="Gene3D" id="3.30.110.40">
    <property type="entry name" value="TusA-like domain"/>
    <property type="match status" value="1"/>
</dbReference>
<reference evidence="3 4" key="1">
    <citation type="submission" date="2014-01" db="EMBL/GenBank/DDBJ databases">
        <title>Genome sequence determination for a cystic fibrosis isolate, Inquilinus limosus.</title>
        <authorList>
            <person name="Pino M."/>
            <person name="Di Conza J."/>
            <person name="Gutkind G."/>
        </authorList>
    </citation>
    <scope>NUCLEOTIDE SEQUENCE [LARGE SCALE GENOMIC DNA]</scope>
    <source>
        <strain evidence="3 4">MP06</strain>
    </source>
</reference>
<protein>
    <recommendedName>
        <fullName evidence="2">UPF0033 domain-containing protein</fullName>
    </recommendedName>
</protein>
<accession>A0A0A0CYH0</accession>
<dbReference type="InterPro" id="IPR001455">
    <property type="entry name" value="TusA-like"/>
</dbReference>
<sequence>MADLDLDARDLICPMPVLKARKALQGLAPGQVLDVLATDAAARKDFPAFCDATGHVLVAVTEEADGATRYSIRKAG</sequence>
<dbReference type="AlphaFoldDB" id="A0A0A0CYH0"/>
<gene>
    <name evidence="3" type="ORF">P409_31825</name>
</gene>
<dbReference type="CDD" id="cd00291">
    <property type="entry name" value="SirA_YedF_YeeD"/>
    <property type="match status" value="1"/>
</dbReference>
<feature type="domain" description="UPF0033" evidence="2">
    <location>
        <begin position="6"/>
        <end position="74"/>
    </location>
</feature>
<comment type="caution">
    <text evidence="3">The sequence shown here is derived from an EMBL/GenBank/DDBJ whole genome shotgun (WGS) entry which is preliminary data.</text>
</comment>
<dbReference type="PANTHER" id="PTHR33279">
    <property type="entry name" value="SULFUR CARRIER PROTEIN YEDF-RELATED"/>
    <property type="match status" value="1"/>
</dbReference>
<proteinExistence type="inferred from homology"/>
<evidence type="ECO:0000259" key="2">
    <source>
        <dbReference type="Pfam" id="PF01206"/>
    </source>
</evidence>
<evidence type="ECO:0000313" key="4">
    <source>
        <dbReference type="Proteomes" id="UP000029995"/>
    </source>
</evidence>
<organism evidence="3 4">
    <name type="scientific">Inquilinus limosus MP06</name>
    <dbReference type="NCBI Taxonomy" id="1398085"/>
    <lineage>
        <taxon>Bacteria</taxon>
        <taxon>Pseudomonadati</taxon>
        <taxon>Pseudomonadota</taxon>
        <taxon>Alphaproteobacteria</taxon>
        <taxon>Rhodospirillales</taxon>
        <taxon>Rhodospirillaceae</taxon>
        <taxon>Inquilinus</taxon>
    </lineage>
</organism>
<name>A0A0A0CYH0_9PROT</name>
<comment type="similarity">
    <text evidence="1">Belongs to the sulfur carrier protein TusA family.</text>
</comment>
<dbReference type="RefSeq" id="WP_034848057.1">
    <property type="nucleotide sequence ID" value="NZ_JANX01000749.1"/>
</dbReference>
<dbReference type="SUPFAM" id="SSF64307">
    <property type="entry name" value="SirA-like"/>
    <property type="match status" value="1"/>
</dbReference>
<evidence type="ECO:0000256" key="1">
    <source>
        <dbReference type="ARBA" id="ARBA00008984"/>
    </source>
</evidence>
<dbReference type="OrthoDB" id="9797551at2"/>
<dbReference type="Pfam" id="PF01206">
    <property type="entry name" value="TusA"/>
    <property type="match status" value="1"/>
</dbReference>
<dbReference type="InterPro" id="IPR036868">
    <property type="entry name" value="TusA-like_sf"/>
</dbReference>
<evidence type="ECO:0000313" key="3">
    <source>
        <dbReference type="EMBL" id="KGM30648.1"/>
    </source>
</evidence>
<dbReference type="Proteomes" id="UP000029995">
    <property type="component" value="Unassembled WGS sequence"/>
</dbReference>